<sequence length="106" mass="11492">MKRRGDDHDHDATPHRRALYASQRNDPQTGCHGNRLPKSISRGKCPYSVPPMSRPYSVPTVSHPYSATSPQCPVPTVSHPYNATPPQCPPSVLPVQASVAGVHGDM</sequence>
<dbReference type="EMBL" id="SRLO01001535">
    <property type="protein sequence ID" value="TNN37081.1"/>
    <property type="molecule type" value="Genomic_DNA"/>
</dbReference>
<name>A0A4Z2F8E3_9TELE</name>
<accession>A0A4Z2F8E3</accession>
<dbReference type="AlphaFoldDB" id="A0A4Z2F8E3"/>
<proteinExistence type="predicted"/>
<organism evidence="2 3">
    <name type="scientific">Liparis tanakae</name>
    <name type="common">Tanaka's snailfish</name>
    <dbReference type="NCBI Taxonomy" id="230148"/>
    <lineage>
        <taxon>Eukaryota</taxon>
        <taxon>Metazoa</taxon>
        <taxon>Chordata</taxon>
        <taxon>Craniata</taxon>
        <taxon>Vertebrata</taxon>
        <taxon>Euteleostomi</taxon>
        <taxon>Actinopterygii</taxon>
        <taxon>Neopterygii</taxon>
        <taxon>Teleostei</taxon>
        <taxon>Neoteleostei</taxon>
        <taxon>Acanthomorphata</taxon>
        <taxon>Eupercaria</taxon>
        <taxon>Perciformes</taxon>
        <taxon>Cottioidei</taxon>
        <taxon>Cottales</taxon>
        <taxon>Liparidae</taxon>
        <taxon>Liparis</taxon>
    </lineage>
</organism>
<feature type="region of interest" description="Disordered" evidence="1">
    <location>
        <begin position="1"/>
        <end position="49"/>
    </location>
</feature>
<reference evidence="2 3" key="1">
    <citation type="submission" date="2019-03" db="EMBL/GenBank/DDBJ databases">
        <title>First draft genome of Liparis tanakae, snailfish: a comprehensive survey of snailfish specific genes.</title>
        <authorList>
            <person name="Kim W."/>
            <person name="Song I."/>
            <person name="Jeong J.-H."/>
            <person name="Kim D."/>
            <person name="Kim S."/>
            <person name="Ryu S."/>
            <person name="Song J.Y."/>
            <person name="Lee S.K."/>
        </authorList>
    </citation>
    <scope>NUCLEOTIDE SEQUENCE [LARGE SCALE GENOMIC DNA]</scope>
    <source>
        <tissue evidence="2">Muscle</tissue>
    </source>
</reference>
<evidence type="ECO:0000256" key="1">
    <source>
        <dbReference type="SAM" id="MobiDB-lite"/>
    </source>
</evidence>
<protein>
    <submittedName>
        <fullName evidence="2">Uncharacterized protein</fullName>
    </submittedName>
</protein>
<comment type="caution">
    <text evidence="2">The sequence shown here is derived from an EMBL/GenBank/DDBJ whole genome shotgun (WGS) entry which is preliminary data.</text>
</comment>
<evidence type="ECO:0000313" key="2">
    <source>
        <dbReference type="EMBL" id="TNN37081.1"/>
    </source>
</evidence>
<feature type="compositionally biased region" description="Basic and acidic residues" evidence="1">
    <location>
        <begin position="1"/>
        <end position="14"/>
    </location>
</feature>
<evidence type="ECO:0000313" key="3">
    <source>
        <dbReference type="Proteomes" id="UP000314294"/>
    </source>
</evidence>
<gene>
    <name evidence="2" type="ORF">EYF80_052743</name>
</gene>
<keyword evidence="3" id="KW-1185">Reference proteome</keyword>
<dbReference type="Proteomes" id="UP000314294">
    <property type="component" value="Unassembled WGS sequence"/>
</dbReference>